<evidence type="ECO:0000313" key="20">
    <source>
        <dbReference type="Proteomes" id="UP000290572"/>
    </source>
</evidence>
<keyword evidence="11" id="KW-0325">Glycoprotein</keyword>
<dbReference type="GO" id="GO:0003824">
    <property type="term" value="F:catalytic activity"/>
    <property type="evidence" value="ECO:0007669"/>
    <property type="project" value="InterPro"/>
</dbReference>
<keyword evidence="4" id="KW-0254">Endocytosis</keyword>
<feature type="compositionally biased region" description="Low complexity" evidence="15">
    <location>
        <begin position="1362"/>
        <end position="1384"/>
    </location>
</feature>
<feature type="disulfide bond" evidence="13">
    <location>
        <begin position="360"/>
        <end position="375"/>
    </location>
</feature>
<dbReference type="InterPro" id="IPR000742">
    <property type="entry name" value="EGF"/>
</dbReference>
<keyword evidence="6" id="KW-0677">Repeat</keyword>
<dbReference type="FunFam" id="2.10.25.10:FF:000010">
    <property type="entry name" value="Pro-epidermal growth factor"/>
    <property type="match status" value="1"/>
</dbReference>
<name>A0A498NAA2_LABRO</name>
<dbReference type="Gene3D" id="2.10.25.10">
    <property type="entry name" value="Laminin"/>
    <property type="match status" value="2"/>
</dbReference>
<dbReference type="EMBL" id="QBIY01011857">
    <property type="protein sequence ID" value="RXN28674.1"/>
    <property type="molecule type" value="Genomic_DNA"/>
</dbReference>
<dbReference type="GO" id="GO:0005509">
    <property type="term" value="F:calcium ion binding"/>
    <property type="evidence" value="ECO:0007669"/>
    <property type="project" value="InterPro"/>
</dbReference>
<dbReference type="SMART" id="SM00181">
    <property type="entry name" value="EGF"/>
    <property type="match status" value="7"/>
</dbReference>
<dbReference type="Pfam" id="PF00058">
    <property type="entry name" value="Ldl_recept_b"/>
    <property type="match status" value="1"/>
</dbReference>
<feature type="domain" description="EGF-like" evidence="17">
    <location>
        <begin position="1106"/>
        <end position="1142"/>
    </location>
</feature>
<dbReference type="PROSITE" id="PS51120">
    <property type="entry name" value="LDLRB"/>
    <property type="match status" value="1"/>
</dbReference>
<evidence type="ECO:0000256" key="3">
    <source>
        <dbReference type="ARBA" id="ARBA00022536"/>
    </source>
</evidence>
<organism evidence="19 20">
    <name type="scientific">Labeo rohita</name>
    <name type="common">Indian major carp</name>
    <name type="synonym">Cyprinus rohita</name>
    <dbReference type="NCBI Taxonomy" id="84645"/>
    <lineage>
        <taxon>Eukaryota</taxon>
        <taxon>Metazoa</taxon>
        <taxon>Chordata</taxon>
        <taxon>Craniata</taxon>
        <taxon>Vertebrata</taxon>
        <taxon>Euteleostomi</taxon>
        <taxon>Actinopterygii</taxon>
        <taxon>Neopterygii</taxon>
        <taxon>Teleostei</taxon>
        <taxon>Ostariophysi</taxon>
        <taxon>Cypriniformes</taxon>
        <taxon>Cyprinidae</taxon>
        <taxon>Labeoninae</taxon>
        <taxon>Labeonini</taxon>
        <taxon>Labeo</taxon>
    </lineage>
</organism>
<dbReference type="SUPFAM" id="SSF57424">
    <property type="entry name" value="LDL receptor-like module"/>
    <property type="match status" value="11"/>
</dbReference>
<dbReference type="GO" id="GO:0042562">
    <property type="term" value="F:hormone binding"/>
    <property type="evidence" value="ECO:0007669"/>
    <property type="project" value="TreeGrafter"/>
</dbReference>
<dbReference type="InterPro" id="IPR051221">
    <property type="entry name" value="LDLR-related"/>
</dbReference>
<dbReference type="PROSITE" id="PS00022">
    <property type="entry name" value="EGF_1"/>
    <property type="match status" value="1"/>
</dbReference>
<sequence>MCLLVLLNVASGIFLLLRAECAKAAVASDHVPLRCRLGFKPCKDGSECVLYSHVCDGEDDCPDGSDEDECAAVCTIGQFQCAHGKKCIERRQVCDGVAQCQDRSDEVDCFKPDEGCGHRCDKNRCIPESFVCDGDTDCADGSDEASCDFNPDEDNDSIEEEEEEKTEMEDISGKAPVTKGPLRCSIGSKLCRDGTDCVLYNHVCDGENDCEDGSDEDECSVVCESGQFQCAHGKKCIERRQVCDGVAQCQDRSDEVDCFKPEEGCGYRCDKNRCIPESFVCDGDADCVDASDEASCGEESCSSAEWQCSSSQCVSVSMRCDGHPDCRDHSDEEDCAEPPPCSTQRRCPKSQECLLDEWICDGEMDCKDGTDEKNCKESPVQCGEFQGPCSSNTQCIPQAWRCDGSEDCRDGSDELGCPSVSCPPHLFQCGSSECVDPSQLCNGVTNCLDGSDEGGTCQTDKCSEQSKCAQDCHSTPTGTRCWCRMGYKPVDDGVVCDDVDECVDHPDFCSHYCNNTQGSFECSCSHGYVLEPDGHSCKITGEPYLLASVQSEVFLLGLRSSSLDVLLSSEKRFVLSLDYDWQKQRVYWINLNTDNIKWLSLDQKSKGTFIKGINADSLAVDWVARNLYWTDGVNSQINAVGLDSDATRTTDSVMILGEDLGQLRSIALLPQKGIMFWSETGDDAQIERAGMDGSDRRVLVSHSLRWPVSLTVDSLHHRIYWTDEKLKCIGSADIDGGDIKIYLQNRHSNVGLKNWPEHRHFDLPNMNKTTMLDLVLRDLTLYVSNGGHPVVGLFKMKDTALVPRGKLLQLHKDLLRVFSVDWITLNVYWSSEKLPGLQVTSPDGTHTSVLIQDGVGAIESIALDPPSGRLCFTNKVQEGQMTRVECAYMNGQNRTVVWSNSVRPTSLILTDEGNKLYWADTGLAVIGSVGVDGSGYKEIKTEEGLMAFALVNKVLVWITKKDSTKCWFSDDEQAAKLWFEVDADMVSLKAFAKSRQKGTNLCSNGNGGCSHLCLAFPGGMTCQCAHNHRLVNGKDCSPDSRCPQGTRPCLSEDICLPLEQFCNGVADCPDHSDENCLQDTQHKNVRISPKAFHPGLSNNVIPENVESEACGVTLCNGNGKCSTQNGVTVCICEVGFSGEHCQDVSSGLSQGPVLYGVVGLCAAVVVLGVTVGIIHRKKATSRRQAARAVDVQETGMKELERRREASSAKSNGKDTEFSEVLKITYLELVPGARYCLVTRSEFHDFQKGAPPRTVQNYNEAVQEIRTGALTESRGVKFNSVFNSLTYFHVCQPGLPPCIGHDVFEGVVAYDLAIYIKYFVKLCKLLMARIISPVSPGEKDADKIPDLPTRAQPNLTLCREHSSTSADNSNSPPSTSSSSESSTPHRPSPVDNNWHFNFEIPWSKMPSEITRKLKNKERPTGRERRELIRLMVAEILTICPSPGKKHLSEISRKIVSTYPQSFRDVIEDQVVGSGYDSLTKQLQSRVDNMRRGKNSLFLKRQTSSASEGEDPPCKMKRVDAYGCINWQPKRLPLNETEDTQKCTQEELKNMHKNKSKNTKSIENKMMATFYTQRSNIISGMETPVLVKEWPYLFEMCGIMVHFKELTGMDVDREAMSSKCKRVISYLISHEKKNKIEDILSGMEIAKAKDLDADLPGCVLLLLKYFNEEQAKMFQLVDETSLPSEVDQLPSTPCIVVCGSSPLTAGHFMIAVDQIIVKDGVTNCGEALLMMFVTYYCLNISYPAELGATLEFMQRCLFKINPDKGTKVEKKESKKQQSVNPKVLSLITNIANFEWRE</sequence>
<evidence type="ECO:0000256" key="4">
    <source>
        <dbReference type="ARBA" id="ARBA00022583"/>
    </source>
</evidence>
<feature type="disulfide bond" evidence="13">
    <location>
        <begin position="301"/>
        <end position="313"/>
    </location>
</feature>
<dbReference type="PROSITE" id="PS50035">
    <property type="entry name" value="PLD"/>
    <property type="match status" value="1"/>
</dbReference>
<feature type="disulfide bond" evidence="13">
    <location>
        <begin position="94"/>
        <end position="109"/>
    </location>
</feature>
<evidence type="ECO:0000259" key="18">
    <source>
        <dbReference type="PROSITE" id="PS50035"/>
    </source>
</evidence>
<evidence type="ECO:0000313" key="19">
    <source>
        <dbReference type="EMBL" id="RXN28674.1"/>
    </source>
</evidence>
<comment type="caution">
    <text evidence="19">The sequence shown here is derived from an EMBL/GenBank/DDBJ whole genome shotgun (WGS) entry which is preliminary data.</text>
</comment>
<dbReference type="InterPro" id="IPR000033">
    <property type="entry name" value="LDLR_classB_rpt"/>
</dbReference>
<feature type="disulfide bond" evidence="13">
    <location>
        <begin position="243"/>
        <end position="258"/>
    </location>
</feature>
<feature type="disulfide bond" evidence="13">
    <location>
        <begin position="204"/>
        <end position="219"/>
    </location>
</feature>
<feature type="disulfide bond" evidence="13">
    <location>
        <begin position="308"/>
        <end position="326"/>
    </location>
</feature>
<feature type="disulfide bond" evidence="13">
    <location>
        <begin position="281"/>
        <end position="296"/>
    </location>
</feature>
<keyword evidence="16" id="KW-0732">Signal</keyword>
<keyword evidence="9 12" id="KW-1015">Disulfide bond</keyword>
<evidence type="ECO:0000256" key="13">
    <source>
        <dbReference type="PROSITE-ProRule" id="PRU00124"/>
    </source>
</evidence>
<dbReference type="SMART" id="SM00192">
    <property type="entry name" value="LDLa"/>
    <property type="match status" value="11"/>
</dbReference>
<comment type="subcellular location">
    <subcellularLocation>
        <location evidence="2">Endomembrane system</location>
    </subcellularLocation>
    <subcellularLocation>
        <location evidence="1">Membrane</location>
        <topology evidence="1">Single-pass membrane protein</topology>
    </subcellularLocation>
</comment>
<accession>A0A498NAA2</accession>
<feature type="disulfide bond" evidence="13">
    <location>
        <begin position="132"/>
        <end position="147"/>
    </location>
</feature>
<evidence type="ECO:0000256" key="1">
    <source>
        <dbReference type="ARBA" id="ARBA00004167"/>
    </source>
</evidence>
<evidence type="ECO:0000256" key="16">
    <source>
        <dbReference type="SAM" id="SignalP"/>
    </source>
</evidence>
<evidence type="ECO:0000259" key="17">
    <source>
        <dbReference type="PROSITE" id="PS50026"/>
    </source>
</evidence>
<evidence type="ECO:0000256" key="14">
    <source>
        <dbReference type="PROSITE-ProRule" id="PRU00461"/>
    </source>
</evidence>
<reference evidence="19 20" key="1">
    <citation type="submission" date="2018-03" db="EMBL/GenBank/DDBJ databases">
        <title>Draft genome sequence of Rohu Carp (Labeo rohita).</title>
        <authorList>
            <person name="Das P."/>
            <person name="Kushwaha B."/>
            <person name="Joshi C.G."/>
            <person name="Kumar D."/>
            <person name="Nagpure N.S."/>
            <person name="Sahoo L."/>
            <person name="Das S.P."/>
            <person name="Bit A."/>
            <person name="Patnaik S."/>
            <person name="Meher P.K."/>
            <person name="Jayasankar P."/>
            <person name="Koringa P.G."/>
            <person name="Patel N.V."/>
            <person name="Hinsu A.T."/>
            <person name="Kumar R."/>
            <person name="Pandey M."/>
            <person name="Agarwal S."/>
            <person name="Srivastava S."/>
            <person name="Singh M."/>
            <person name="Iquebal M.A."/>
            <person name="Jaiswal S."/>
            <person name="Angadi U.B."/>
            <person name="Kumar N."/>
            <person name="Raza M."/>
            <person name="Shah T.M."/>
            <person name="Rai A."/>
            <person name="Jena J.K."/>
        </authorList>
    </citation>
    <scope>NUCLEOTIDE SEQUENCE [LARGE SCALE GENOMIC DNA]</scope>
    <source>
        <strain evidence="19">DASCIFA01</strain>
        <tissue evidence="19">Testis</tissue>
    </source>
</reference>
<feature type="compositionally biased region" description="Acidic residues" evidence="15">
    <location>
        <begin position="145"/>
        <end position="170"/>
    </location>
</feature>
<feature type="region of interest" description="Disordered" evidence="15">
    <location>
        <begin position="145"/>
        <end position="174"/>
    </location>
</feature>
<feature type="disulfide bond" evidence="13">
    <location>
        <begin position="269"/>
        <end position="287"/>
    </location>
</feature>
<keyword evidence="20" id="KW-1185">Reference proteome</keyword>
<protein>
    <submittedName>
        <fullName evidence="19">Very low-density lipo receptor-like isoform X1</fullName>
    </submittedName>
</protein>
<feature type="disulfide bond" evidence="13">
    <location>
        <begin position="55"/>
        <end position="70"/>
    </location>
</feature>
<dbReference type="PANTHER" id="PTHR22722">
    <property type="entry name" value="LOW-DENSITY LIPOPROTEIN RECEPTOR-RELATED PROTEIN 2-RELATED"/>
    <property type="match status" value="1"/>
</dbReference>
<dbReference type="FunFam" id="4.10.400.10:FF:000045">
    <property type="entry name" value="Low-density lipoprotein receptor-related protein 2"/>
    <property type="match status" value="1"/>
</dbReference>
<dbReference type="InterPro" id="IPR001736">
    <property type="entry name" value="PLipase_D/transphosphatidylase"/>
</dbReference>
<proteinExistence type="evidence at protein level"/>
<keyword evidence="5" id="KW-0812">Transmembrane</keyword>
<feature type="disulfide bond" evidence="12">
    <location>
        <begin position="1132"/>
        <end position="1141"/>
    </location>
</feature>
<keyword evidence="8" id="KW-0472">Membrane</keyword>
<evidence type="ECO:0000256" key="5">
    <source>
        <dbReference type="ARBA" id="ARBA00022692"/>
    </source>
</evidence>
<keyword evidence="7" id="KW-1133">Transmembrane helix</keyword>
<dbReference type="InterPro" id="IPR001881">
    <property type="entry name" value="EGF-like_Ca-bd_dom"/>
</dbReference>
<evidence type="ECO:0000256" key="6">
    <source>
        <dbReference type="ARBA" id="ARBA00022737"/>
    </source>
</evidence>
<dbReference type="InterPro" id="IPR023415">
    <property type="entry name" value="LDLR_class-A_CS"/>
</dbReference>
<keyword evidence="21" id="KW-1267">Proteomics identification</keyword>
<evidence type="ECO:0000256" key="10">
    <source>
        <dbReference type="ARBA" id="ARBA00023170"/>
    </source>
</evidence>
<dbReference type="InterPro" id="IPR011042">
    <property type="entry name" value="6-blade_b-propeller_TolB-like"/>
</dbReference>
<feature type="signal peptide" evidence="16">
    <location>
        <begin position="1"/>
        <end position="24"/>
    </location>
</feature>
<dbReference type="SMART" id="SM00135">
    <property type="entry name" value="LY"/>
    <property type="match status" value="7"/>
</dbReference>
<dbReference type="GO" id="GO:0016324">
    <property type="term" value="C:apical plasma membrane"/>
    <property type="evidence" value="ECO:0007669"/>
    <property type="project" value="TreeGrafter"/>
</dbReference>
<dbReference type="PROSITE" id="PS50026">
    <property type="entry name" value="EGF_3"/>
    <property type="match status" value="1"/>
</dbReference>
<feature type="disulfide bond" evidence="13">
    <location>
        <begin position="429"/>
        <end position="447"/>
    </location>
</feature>
<comment type="caution">
    <text evidence="12">Lacks conserved residue(s) required for the propagation of feature annotation.</text>
</comment>
<feature type="domain" description="PLD phosphodiesterase" evidence="18">
    <location>
        <begin position="711"/>
        <end position="738"/>
    </location>
</feature>
<feature type="region of interest" description="Disordered" evidence="15">
    <location>
        <begin position="1358"/>
        <end position="1389"/>
    </location>
</feature>
<dbReference type="GO" id="GO:0012505">
    <property type="term" value="C:endomembrane system"/>
    <property type="evidence" value="ECO:0007669"/>
    <property type="project" value="UniProtKB-SubCell"/>
</dbReference>
<feature type="chain" id="PRO_5019771166" evidence="16">
    <location>
        <begin position="25"/>
        <end position="1795"/>
    </location>
</feature>
<evidence type="ECO:0000256" key="15">
    <source>
        <dbReference type="SAM" id="MobiDB-lite"/>
    </source>
</evidence>
<dbReference type="PRINTS" id="PR00261">
    <property type="entry name" value="LDLRECEPTOR"/>
</dbReference>
<evidence type="ECO:0000256" key="11">
    <source>
        <dbReference type="ARBA" id="ARBA00023180"/>
    </source>
</evidence>
<dbReference type="SUPFAM" id="SSF63825">
    <property type="entry name" value="YWTD domain"/>
    <property type="match status" value="2"/>
</dbReference>
<dbReference type="Pfam" id="PF07645">
    <property type="entry name" value="EGF_CA"/>
    <property type="match status" value="1"/>
</dbReference>
<dbReference type="STRING" id="84645.A0A498NAA2"/>
<dbReference type="InterPro" id="IPR036055">
    <property type="entry name" value="LDL_receptor-like_sf"/>
</dbReference>
<feature type="disulfide bond" evidence="13">
    <location>
        <begin position="341"/>
        <end position="353"/>
    </location>
</feature>
<dbReference type="GO" id="GO:0043235">
    <property type="term" value="C:receptor complex"/>
    <property type="evidence" value="ECO:0007669"/>
    <property type="project" value="TreeGrafter"/>
</dbReference>
<keyword evidence="3 12" id="KW-0245">EGF-like domain</keyword>
<evidence type="ECO:0000256" key="8">
    <source>
        <dbReference type="ARBA" id="ARBA00023136"/>
    </source>
</evidence>
<evidence type="ECO:0000256" key="2">
    <source>
        <dbReference type="ARBA" id="ARBA00004308"/>
    </source>
</evidence>
<feature type="repeat" description="LDL-receptor class B" evidence="14">
    <location>
        <begin position="673"/>
        <end position="716"/>
    </location>
</feature>
<feature type="disulfide bond" evidence="13">
    <location>
        <begin position="402"/>
        <end position="417"/>
    </location>
</feature>
<dbReference type="PROSITE" id="PS01187">
    <property type="entry name" value="EGF_CA"/>
    <property type="match status" value="1"/>
</dbReference>
<evidence type="ECO:0000256" key="9">
    <source>
        <dbReference type="ARBA" id="ARBA00023157"/>
    </source>
</evidence>
<dbReference type="Proteomes" id="UP000290572">
    <property type="component" value="Unassembled WGS sequence"/>
</dbReference>
<dbReference type="PROSITE" id="PS01186">
    <property type="entry name" value="EGF_2"/>
    <property type="match status" value="1"/>
</dbReference>
<dbReference type="SUPFAM" id="SSF57196">
    <property type="entry name" value="EGF/Laminin"/>
    <property type="match status" value="3"/>
</dbReference>
<dbReference type="CDD" id="cd00112">
    <property type="entry name" value="LDLa"/>
    <property type="match status" value="11"/>
</dbReference>
<dbReference type="PROSITE" id="PS50068">
    <property type="entry name" value="LDLRA_2"/>
    <property type="match status" value="11"/>
</dbReference>
<dbReference type="Gene3D" id="4.10.1220.10">
    <property type="entry name" value="EGF-type module"/>
    <property type="match status" value="2"/>
</dbReference>
<gene>
    <name evidence="19" type="ORF">ROHU_036334</name>
</gene>
<keyword evidence="10 19" id="KW-0675">Receptor</keyword>
<dbReference type="PANTHER" id="PTHR22722:SF12">
    <property type="entry name" value="EGF-LIKE DOMAIN-CONTAINING PROTEIN"/>
    <property type="match status" value="1"/>
</dbReference>
<evidence type="ECO:0000256" key="12">
    <source>
        <dbReference type="PROSITE-ProRule" id="PRU00076"/>
    </source>
</evidence>
<evidence type="ECO:0000256" key="7">
    <source>
        <dbReference type="ARBA" id="ARBA00022989"/>
    </source>
</evidence>
<feature type="disulfide bond" evidence="13">
    <location>
        <begin position="120"/>
        <end position="138"/>
    </location>
</feature>
<dbReference type="InterPro" id="IPR002172">
    <property type="entry name" value="LDrepeatLR_classA_rpt"/>
</dbReference>
<dbReference type="Gene3D" id="4.10.400.10">
    <property type="entry name" value="Low-density Lipoprotein Receptor"/>
    <property type="match status" value="9"/>
</dbReference>
<dbReference type="GO" id="GO:0006898">
    <property type="term" value="P:receptor-mediated endocytosis"/>
    <property type="evidence" value="ECO:0007669"/>
    <property type="project" value="TreeGrafter"/>
</dbReference>
<dbReference type="InterPro" id="IPR018097">
    <property type="entry name" value="EGF_Ca-bd_CS"/>
</dbReference>
<feature type="disulfide bond" evidence="13">
    <location>
        <begin position="422"/>
        <end position="434"/>
    </location>
</feature>
<dbReference type="Gene3D" id="2.120.10.30">
    <property type="entry name" value="TolB, C-terminal domain"/>
    <property type="match status" value="2"/>
</dbReference>
<feature type="disulfide bond" evidence="13">
    <location>
        <begin position="320"/>
        <end position="335"/>
    </location>
</feature>
<dbReference type="Pfam" id="PF00057">
    <property type="entry name" value="Ldl_recept_a"/>
    <property type="match status" value="10"/>
</dbReference>
<dbReference type="PROSITE" id="PS01209">
    <property type="entry name" value="LDLRA_1"/>
    <property type="match status" value="3"/>
</dbReference>
<dbReference type="InterPro" id="IPR049883">
    <property type="entry name" value="NOTCH1_EGF-like"/>
</dbReference>
<dbReference type="SMART" id="SM00179">
    <property type="entry name" value="EGF_CA"/>
    <property type="match status" value="2"/>
</dbReference>
<evidence type="ECO:0007829" key="21">
    <source>
        <dbReference type="PeptideAtlas" id="A0A498NAA2"/>
    </source>
</evidence>